<evidence type="ECO:0000256" key="1">
    <source>
        <dbReference type="ARBA" id="ARBA00004496"/>
    </source>
</evidence>
<keyword evidence="7 10" id="KW-0648">Protein biosynthesis</keyword>
<dbReference type="SUPFAM" id="SSF109604">
    <property type="entry name" value="HD-domain/PDEase-like"/>
    <property type="match status" value="1"/>
</dbReference>
<evidence type="ECO:0000256" key="8">
    <source>
        <dbReference type="ARBA" id="ARBA00023146"/>
    </source>
</evidence>
<dbReference type="Pfam" id="PF05746">
    <property type="entry name" value="DALR_1"/>
    <property type="match status" value="1"/>
</dbReference>
<reference evidence="12" key="1">
    <citation type="submission" date="2020-10" db="EMBL/GenBank/DDBJ databases">
        <authorList>
            <person name="Gilroy R."/>
        </authorList>
    </citation>
    <scope>NUCLEOTIDE SEQUENCE</scope>
    <source>
        <strain evidence="12">CHK152-2871</strain>
    </source>
</reference>
<proteinExistence type="inferred from homology"/>
<comment type="subunit">
    <text evidence="10">Tetramer of two alpha and two beta subunits.</text>
</comment>
<dbReference type="PANTHER" id="PTHR30075">
    <property type="entry name" value="GLYCYL-TRNA SYNTHETASE"/>
    <property type="match status" value="1"/>
</dbReference>
<keyword evidence="5 10" id="KW-0547">Nucleotide-binding</keyword>
<dbReference type="PROSITE" id="PS50861">
    <property type="entry name" value="AA_TRNA_LIGASE_II_GLYAB"/>
    <property type="match status" value="1"/>
</dbReference>
<evidence type="ECO:0000256" key="6">
    <source>
        <dbReference type="ARBA" id="ARBA00022840"/>
    </source>
</evidence>
<name>A0A9D1JY76_9BACT</name>
<dbReference type="HAMAP" id="MF_00255">
    <property type="entry name" value="Gly_tRNA_synth_beta"/>
    <property type="match status" value="1"/>
</dbReference>
<evidence type="ECO:0000256" key="7">
    <source>
        <dbReference type="ARBA" id="ARBA00022917"/>
    </source>
</evidence>
<comment type="caution">
    <text evidence="12">The sequence shown here is derived from an EMBL/GenBank/DDBJ whole genome shotgun (WGS) entry which is preliminary data.</text>
</comment>
<evidence type="ECO:0000313" key="12">
    <source>
        <dbReference type="EMBL" id="HIS74811.1"/>
    </source>
</evidence>
<dbReference type="InterPro" id="IPR015944">
    <property type="entry name" value="Gly-tRNA-synth_bsu"/>
</dbReference>
<comment type="subcellular location">
    <subcellularLocation>
        <location evidence="1 10">Cytoplasm</location>
    </subcellularLocation>
</comment>
<keyword evidence="6 10" id="KW-0067">ATP-binding</keyword>
<evidence type="ECO:0000256" key="2">
    <source>
        <dbReference type="ARBA" id="ARBA00008226"/>
    </source>
</evidence>
<dbReference type="PANTHER" id="PTHR30075:SF2">
    <property type="entry name" value="GLYCINE--TRNA LIGASE, CHLOROPLASTIC_MITOCHONDRIAL 2"/>
    <property type="match status" value="1"/>
</dbReference>
<dbReference type="GO" id="GO:0004814">
    <property type="term" value="F:arginine-tRNA ligase activity"/>
    <property type="evidence" value="ECO:0007669"/>
    <property type="project" value="InterPro"/>
</dbReference>
<keyword evidence="4 10" id="KW-0436">Ligase</keyword>
<evidence type="ECO:0000256" key="5">
    <source>
        <dbReference type="ARBA" id="ARBA00022741"/>
    </source>
</evidence>
<keyword evidence="8 10" id="KW-0030">Aminoacyl-tRNA synthetase</keyword>
<evidence type="ECO:0000256" key="9">
    <source>
        <dbReference type="ARBA" id="ARBA00047937"/>
    </source>
</evidence>
<evidence type="ECO:0000313" key="13">
    <source>
        <dbReference type="Proteomes" id="UP000886865"/>
    </source>
</evidence>
<gene>
    <name evidence="10" type="primary">glyS</name>
    <name evidence="12" type="ORF">IAA86_07305</name>
</gene>
<feature type="domain" description="DALR anticodon binding" evidence="11">
    <location>
        <begin position="605"/>
        <end position="677"/>
    </location>
</feature>
<comment type="catalytic activity">
    <reaction evidence="9 10">
        <text>tRNA(Gly) + glycine + ATP = glycyl-tRNA(Gly) + AMP + diphosphate</text>
        <dbReference type="Rhea" id="RHEA:16013"/>
        <dbReference type="Rhea" id="RHEA-COMP:9664"/>
        <dbReference type="Rhea" id="RHEA-COMP:9683"/>
        <dbReference type="ChEBI" id="CHEBI:30616"/>
        <dbReference type="ChEBI" id="CHEBI:33019"/>
        <dbReference type="ChEBI" id="CHEBI:57305"/>
        <dbReference type="ChEBI" id="CHEBI:78442"/>
        <dbReference type="ChEBI" id="CHEBI:78522"/>
        <dbReference type="ChEBI" id="CHEBI:456215"/>
        <dbReference type="EC" id="6.1.1.14"/>
    </reaction>
</comment>
<reference evidence="12" key="2">
    <citation type="journal article" date="2021" name="PeerJ">
        <title>Extensive microbial diversity within the chicken gut microbiome revealed by metagenomics and culture.</title>
        <authorList>
            <person name="Gilroy R."/>
            <person name="Ravi A."/>
            <person name="Getino M."/>
            <person name="Pursley I."/>
            <person name="Horton D.L."/>
            <person name="Alikhan N.F."/>
            <person name="Baker D."/>
            <person name="Gharbi K."/>
            <person name="Hall N."/>
            <person name="Watson M."/>
            <person name="Adriaenssens E.M."/>
            <person name="Foster-Nyarko E."/>
            <person name="Jarju S."/>
            <person name="Secka A."/>
            <person name="Antonio M."/>
            <person name="Oren A."/>
            <person name="Chaudhuri R.R."/>
            <person name="La Ragione R."/>
            <person name="Hildebrand F."/>
            <person name="Pallen M.J."/>
        </authorList>
    </citation>
    <scope>NUCLEOTIDE SEQUENCE</scope>
    <source>
        <strain evidence="12">CHK152-2871</strain>
    </source>
</reference>
<evidence type="ECO:0000256" key="4">
    <source>
        <dbReference type="ARBA" id="ARBA00022598"/>
    </source>
</evidence>
<dbReference type="Proteomes" id="UP000886865">
    <property type="component" value="Unassembled WGS sequence"/>
</dbReference>
<dbReference type="GO" id="GO:0006420">
    <property type="term" value="P:arginyl-tRNA aminoacylation"/>
    <property type="evidence" value="ECO:0007669"/>
    <property type="project" value="InterPro"/>
</dbReference>
<dbReference type="EC" id="6.1.1.14" evidence="10"/>
<dbReference type="InterPro" id="IPR006194">
    <property type="entry name" value="Gly-tRNA-synth_heterodimer"/>
</dbReference>
<dbReference type="NCBIfam" id="TIGR00211">
    <property type="entry name" value="glyS"/>
    <property type="match status" value="1"/>
</dbReference>
<evidence type="ECO:0000256" key="10">
    <source>
        <dbReference type="HAMAP-Rule" id="MF_00255"/>
    </source>
</evidence>
<evidence type="ECO:0000259" key="11">
    <source>
        <dbReference type="Pfam" id="PF05746"/>
    </source>
</evidence>
<dbReference type="PRINTS" id="PR01045">
    <property type="entry name" value="TRNASYNTHGB"/>
</dbReference>
<dbReference type="GO" id="GO:0004820">
    <property type="term" value="F:glycine-tRNA ligase activity"/>
    <property type="evidence" value="ECO:0007669"/>
    <property type="project" value="UniProtKB-UniRule"/>
</dbReference>
<dbReference type="GO" id="GO:0006426">
    <property type="term" value="P:glycyl-tRNA aminoacylation"/>
    <property type="evidence" value="ECO:0007669"/>
    <property type="project" value="UniProtKB-UniRule"/>
</dbReference>
<sequence length="686" mass="78704">MSDFLLEILVQELPYKFIPEAQRQLKEAFEKLFCEYGISYKKLDVQTTPRRLAVLAFEIDDKQKDIVKELRGPILNIALDDKKEYTPAALGFAKKNGVTCENLYQKDNYIFAKVEIKGKSTKEILSENIENIIFKLQGPHFMRWGSHDEKFSRPIENILALYNSEVLPLRVLDKNSTNKTLGHRFSPNKNVTVTSPKTYIEDLKKAHVIVDVQERKNLIVQSATACAKEINTSIDFSNLDDLLEEVTYITEYPIPVLCEFDKRYLEIPDIVTTTVMSKHQRYFPLWQKDGKLSNHFITMANFVGNDKESMDNIKAGNQRVVSARLEDGIFFYKEDTRVPLENKIEELRGMTFQKGLGTLYDKTQRIVALSEKICSQLNIDNKDILRSALLCKADLSTKLVFEFTELQGFIGEEYALKSGEKQNVALAIKEHYFPLSAYSETPSKIEGQVVSIADKIDTICALFISTQGKMKKKRPTGSNDPLGARRAAIGILRIIINNNLDIDLKSLIDDSLKAISSEFNIELEGETNQDVYDFIINRLVVMYEKEFPQSIIKASLADDVLKKLVEFPQRAKFLKEESQKESFKKLAESANRVLRLSKDKTAQGVDEKLFVLDEEKALFSAIKNNCMEFKNLEQYMKCLENLVEPINNFFDKALVMDKDEKIKNNRLALLNLLKEKFSKVCNFQYL</sequence>
<comment type="similarity">
    <text evidence="2 10">Belongs to the class-II aminoacyl-tRNA synthetase family.</text>
</comment>
<dbReference type="GO" id="GO:0005524">
    <property type="term" value="F:ATP binding"/>
    <property type="evidence" value="ECO:0007669"/>
    <property type="project" value="UniProtKB-UniRule"/>
</dbReference>
<evidence type="ECO:0000256" key="3">
    <source>
        <dbReference type="ARBA" id="ARBA00022490"/>
    </source>
</evidence>
<dbReference type="InterPro" id="IPR008909">
    <property type="entry name" value="DALR_anticod-bd"/>
</dbReference>
<organism evidence="12 13">
    <name type="scientific">Candidatus Galligastranaerophilus intestinavium</name>
    <dbReference type="NCBI Taxonomy" id="2840836"/>
    <lineage>
        <taxon>Bacteria</taxon>
        <taxon>Candidatus Galligastranaerophilus</taxon>
    </lineage>
</organism>
<accession>A0A9D1JY76</accession>
<dbReference type="AlphaFoldDB" id="A0A9D1JY76"/>
<protein>
    <recommendedName>
        <fullName evidence="10">Glycine--tRNA ligase beta subunit</fullName>
        <ecNumber evidence="10">6.1.1.14</ecNumber>
    </recommendedName>
    <alternativeName>
        <fullName evidence="10">Glycyl-tRNA synthetase beta subunit</fullName>
        <shortName evidence="10">GlyRS</shortName>
    </alternativeName>
</protein>
<dbReference type="EMBL" id="DVJQ01000062">
    <property type="protein sequence ID" value="HIS74811.1"/>
    <property type="molecule type" value="Genomic_DNA"/>
</dbReference>
<dbReference type="GO" id="GO:0005829">
    <property type="term" value="C:cytosol"/>
    <property type="evidence" value="ECO:0007669"/>
    <property type="project" value="TreeGrafter"/>
</dbReference>
<keyword evidence="3 10" id="KW-0963">Cytoplasm</keyword>
<dbReference type="Pfam" id="PF02092">
    <property type="entry name" value="tRNA_synt_2f"/>
    <property type="match status" value="1"/>
</dbReference>